<dbReference type="Proteomes" id="UP000295807">
    <property type="component" value="Unassembled WGS sequence"/>
</dbReference>
<evidence type="ECO:0000256" key="1">
    <source>
        <dbReference type="SAM" id="SignalP"/>
    </source>
</evidence>
<dbReference type="EMBL" id="SMAD01000001">
    <property type="protein sequence ID" value="TCS90394.1"/>
    <property type="molecule type" value="Genomic_DNA"/>
</dbReference>
<dbReference type="OrthoDB" id="1114561at2"/>
<keyword evidence="1" id="KW-0732">Signal</keyword>
<dbReference type="RefSeq" id="WP_132127825.1">
    <property type="nucleotide sequence ID" value="NZ_CP042432.1"/>
</dbReference>
<feature type="chain" id="PRO_5020863189" evidence="1">
    <location>
        <begin position="21"/>
        <end position="353"/>
    </location>
</feature>
<dbReference type="Pfam" id="PF07642">
    <property type="entry name" value="BBP2"/>
    <property type="match status" value="1"/>
</dbReference>
<dbReference type="AlphaFoldDB" id="A0A4R3KYK9"/>
<dbReference type="InterPro" id="IPR011486">
    <property type="entry name" value="BBP2"/>
</dbReference>
<proteinExistence type="predicted"/>
<evidence type="ECO:0000313" key="3">
    <source>
        <dbReference type="Proteomes" id="UP000295807"/>
    </source>
</evidence>
<reference evidence="2 3" key="1">
    <citation type="submission" date="2019-03" db="EMBL/GenBank/DDBJ databases">
        <title>Genomic Encyclopedia of Type Strains, Phase IV (KMG-IV): sequencing the most valuable type-strain genomes for metagenomic binning, comparative biology and taxonomic classification.</title>
        <authorList>
            <person name="Goeker M."/>
        </authorList>
    </citation>
    <scope>NUCLEOTIDE SEQUENCE [LARGE SCALE GENOMIC DNA]</scope>
    <source>
        <strain evidence="2 3">DSM 21100</strain>
    </source>
</reference>
<feature type="signal peptide" evidence="1">
    <location>
        <begin position="1"/>
        <end position="20"/>
    </location>
</feature>
<evidence type="ECO:0000313" key="2">
    <source>
        <dbReference type="EMBL" id="TCS90394.1"/>
    </source>
</evidence>
<keyword evidence="3" id="KW-1185">Reference proteome</keyword>
<gene>
    <name evidence="2" type="ORF">EDD80_101594</name>
</gene>
<name>A0A4R3KYK9_9SPHI</name>
<protein>
    <submittedName>
        <fullName evidence="2">Putative OmpL-like beta-barrel porin-2</fullName>
    </submittedName>
</protein>
<organism evidence="2 3">
    <name type="scientific">Anseongella ginsenosidimutans</name>
    <dbReference type="NCBI Taxonomy" id="496056"/>
    <lineage>
        <taxon>Bacteria</taxon>
        <taxon>Pseudomonadati</taxon>
        <taxon>Bacteroidota</taxon>
        <taxon>Sphingobacteriia</taxon>
        <taxon>Sphingobacteriales</taxon>
        <taxon>Sphingobacteriaceae</taxon>
        <taxon>Anseongella</taxon>
    </lineage>
</organism>
<accession>A0A4R3KYK9</accession>
<sequence>MKKTVLLFAGLMAAGFIARAQDEESPLLISGSVDAYYKYDLSDYRAENGTSNIQTAFANEQNSISLGMVDLALSKQAGKASFVGEVSFGPRGQGQSLVNAAGEYGDESANSFHIQNLYVSYAFTEQFSMTAGFMGTFIGYEVISPKGNFNYSTSRLFSYGPFQNAGIKANYAFSEKVGLMVGLFNDWNLYQDFNGVSDFGAQLSVAPLEGWNAYINFITGSPSGTEIDLTTAYQVTNALKIGLNAADFSAPDDAGGFQGGALYAQYGLSEVFALGARGEIFQFKDTADPDNPGMQIEGNRYFSFTLSGNVKAGPLTLIPEVRFDSSSADEFMDSDMNFTGQASQFVLAAVYAF</sequence>
<comment type="caution">
    <text evidence="2">The sequence shown here is derived from an EMBL/GenBank/DDBJ whole genome shotgun (WGS) entry which is preliminary data.</text>
</comment>